<dbReference type="AlphaFoldDB" id="A0A2P2PZV2"/>
<accession>A0A2P2PZV2</accession>
<protein>
    <submittedName>
        <fullName evidence="1">Uncharacterized protein</fullName>
    </submittedName>
</protein>
<sequence>METEHRFKKLSLAIKKTVSMYPKQEIL</sequence>
<dbReference type="EMBL" id="GGEC01079719">
    <property type="protein sequence ID" value="MBX60203.1"/>
    <property type="molecule type" value="Transcribed_RNA"/>
</dbReference>
<evidence type="ECO:0000313" key="1">
    <source>
        <dbReference type="EMBL" id="MBX60203.1"/>
    </source>
</evidence>
<proteinExistence type="predicted"/>
<reference evidence="1" key="1">
    <citation type="submission" date="2018-02" db="EMBL/GenBank/DDBJ databases">
        <title>Rhizophora mucronata_Transcriptome.</title>
        <authorList>
            <person name="Meera S.P."/>
            <person name="Sreeshan A."/>
            <person name="Augustine A."/>
        </authorList>
    </citation>
    <scope>NUCLEOTIDE SEQUENCE</scope>
    <source>
        <tissue evidence="1">Leaf</tissue>
    </source>
</reference>
<name>A0A2P2PZV2_RHIMU</name>
<organism evidence="1">
    <name type="scientific">Rhizophora mucronata</name>
    <name type="common">Asiatic mangrove</name>
    <dbReference type="NCBI Taxonomy" id="61149"/>
    <lineage>
        <taxon>Eukaryota</taxon>
        <taxon>Viridiplantae</taxon>
        <taxon>Streptophyta</taxon>
        <taxon>Embryophyta</taxon>
        <taxon>Tracheophyta</taxon>
        <taxon>Spermatophyta</taxon>
        <taxon>Magnoliopsida</taxon>
        <taxon>eudicotyledons</taxon>
        <taxon>Gunneridae</taxon>
        <taxon>Pentapetalae</taxon>
        <taxon>rosids</taxon>
        <taxon>fabids</taxon>
        <taxon>Malpighiales</taxon>
        <taxon>Rhizophoraceae</taxon>
        <taxon>Rhizophora</taxon>
    </lineage>
</organism>